<dbReference type="EMBL" id="JASHIF010000008">
    <property type="protein sequence ID" value="MDI9859672.1"/>
    <property type="molecule type" value="Genomic_DNA"/>
</dbReference>
<accession>A0ABT6Y7X0</accession>
<organism evidence="2 3">
    <name type="scientific">Flectobacillus roseus</name>
    <dbReference type="NCBI Taxonomy" id="502259"/>
    <lineage>
        <taxon>Bacteria</taxon>
        <taxon>Pseudomonadati</taxon>
        <taxon>Bacteroidota</taxon>
        <taxon>Cytophagia</taxon>
        <taxon>Cytophagales</taxon>
        <taxon>Flectobacillaceae</taxon>
        <taxon>Flectobacillus</taxon>
    </lineage>
</organism>
<dbReference type="RefSeq" id="WP_283344572.1">
    <property type="nucleotide sequence ID" value="NZ_JASHIF010000008.1"/>
</dbReference>
<evidence type="ECO:0000313" key="3">
    <source>
        <dbReference type="Proteomes" id="UP001236507"/>
    </source>
</evidence>
<gene>
    <name evidence="2" type="ORF">QM524_10660</name>
</gene>
<dbReference type="Proteomes" id="UP001236507">
    <property type="component" value="Unassembled WGS sequence"/>
</dbReference>
<evidence type="ECO:0000256" key="1">
    <source>
        <dbReference type="SAM" id="Coils"/>
    </source>
</evidence>
<feature type="coiled-coil region" evidence="1">
    <location>
        <begin position="7"/>
        <end position="34"/>
    </location>
</feature>
<name>A0ABT6Y7X0_9BACT</name>
<comment type="caution">
    <text evidence="2">The sequence shown here is derived from an EMBL/GenBank/DDBJ whole genome shotgun (WGS) entry which is preliminary data.</text>
</comment>
<evidence type="ECO:0000313" key="2">
    <source>
        <dbReference type="EMBL" id="MDI9859672.1"/>
    </source>
</evidence>
<proteinExistence type="predicted"/>
<keyword evidence="3" id="KW-1185">Reference proteome</keyword>
<evidence type="ECO:0008006" key="4">
    <source>
        <dbReference type="Google" id="ProtNLM"/>
    </source>
</evidence>
<keyword evidence="1" id="KW-0175">Coiled coil</keyword>
<sequence>MSTKKHITELHTEINEWKSKVNFVKDELKTFQDQLASVSAQNTAQEIKMKVGHFESIFIRQDEVNDELSHELQITDNTLGDKVKGNPAGDRVLFDDLVELRDKIAVFEKIWSENKTDFRRFLSESL</sequence>
<protein>
    <recommendedName>
        <fullName evidence="4">DUF5082 domain-containing protein</fullName>
    </recommendedName>
</protein>
<reference evidence="2 3" key="1">
    <citation type="submission" date="2023-05" db="EMBL/GenBank/DDBJ databases">
        <title>Novel species of genus Flectobacillus isolated from stream in China.</title>
        <authorList>
            <person name="Lu H."/>
        </authorList>
    </citation>
    <scope>NUCLEOTIDE SEQUENCE [LARGE SCALE GENOMIC DNA]</scope>
    <source>
        <strain evidence="2 3">KCTC 42575</strain>
    </source>
</reference>